<dbReference type="PANTHER" id="PTHR11010">
    <property type="entry name" value="PROTEASE S28 PRO-X CARBOXYPEPTIDASE-RELATED"/>
    <property type="match status" value="1"/>
</dbReference>
<evidence type="ECO:0000256" key="5">
    <source>
        <dbReference type="ARBA" id="ARBA00023180"/>
    </source>
</evidence>
<evidence type="ECO:0000256" key="7">
    <source>
        <dbReference type="SAM" id="SignalP"/>
    </source>
</evidence>
<sequence>MAATSLASRLFSLLLTFIVLGALFVETNAKADANLVRLLGGQAVNLWRLEAAREAKQATTLEFGRPQDISQAPLSHEHEETAAGEELRRIRGHWFRQPLDHFSNSSRTFRQRYWVNTRHYRPNTSAPVIVLDGGETSGEDRLPFLDTGIVEILAKATGGVGVVLEHRYYGRSIPVSNLSTDSLRFLNNDQSAADSANFMRNVKFPGIEEDLTAPNTPWIYYGGSYAGARAAHMKVLYPDIVYGAIASSGVTHATLENWEYMDIIRRAADPKCSTHLEKSIRTIDTLLAIPRVGRRLKALFGLANLQHDEDFVSLIESPLGAWQAKNWDPEVGSTEFDKFCEALDEPLRGHEADGLTYDEDAQLVSLPNGLSIDLSVFNYAKYIKENVVSQCPEEFGVEDCFGTFDDAKFQETDLSNTWRLWVFQVCTEWGYFSTAPPLDQPRIVSKLLTVEYESMICRQAFPPGEHFTVPAMPNVTAVNVLGDFGITADRLAIIDGEVDPWRSCTPHSEYAEEREDTVLRPFKLIPNGVHHYDEYGLHNITEEPPEILKIHEEMISFVTEWLKDWEAPTSQQRRPNTNARSKIRWAVLLVWTDINLSRSRHGCVLIQRTPIIVGRRKKMSSPDLCVRFCRIQPTGLRPVVKAILDFNGSM</sequence>
<dbReference type="Proteomes" id="UP001497453">
    <property type="component" value="Chromosome 7"/>
</dbReference>
<dbReference type="Gene3D" id="3.40.50.1820">
    <property type="entry name" value="alpha/beta hydrolase"/>
    <property type="match status" value="2"/>
</dbReference>
<keyword evidence="4" id="KW-0378">Hydrolase</keyword>
<evidence type="ECO:0000256" key="3">
    <source>
        <dbReference type="ARBA" id="ARBA00022729"/>
    </source>
</evidence>
<dbReference type="SUPFAM" id="SSF53474">
    <property type="entry name" value="alpha/beta-Hydrolases"/>
    <property type="match status" value="1"/>
</dbReference>
<evidence type="ECO:0000313" key="8">
    <source>
        <dbReference type="EMBL" id="CAL1713218.1"/>
    </source>
</evidence>
<feature type="chain" id="PRO_5045706245" description="Peptidase S28" evidence="7">
    <location>
        <begin position="30"/>
        <end position="650"/>
    </location>
</feature>
<name>A0ABP1E1T2_9APHY</name>
<reference evidence="9" key="1">
    <citation type="submission" date="2024-04" db="EMBL/GenBank/DDBJ databases">
        <authorList>
            <person name="Shaw F."/>
            <person name="Minotto A."/>
        </authorList>
    </citation>
    <scope>NUCLEOTIDE SEQUENCE [LARGE SCALE GENOMIC DNA]</scope>
</reference>
<evidence type="ECO:0000256" key="4">
    <source>
        <dbReference type="ARBA" id="ARBA00022801"/>
    </source>
</evidence>
<organism evidence="8 9">
    <name type="scientific">Somion occarium</name>
    <dbReference type="NCBI Taxonomy" id="3059160"/>
    <lineage>
        <taxon>Eukaryota</taxon>
        <taxon>Fungi</taxon>
        <taxon>Dikarya</taxon>
        <taxon>Basidiomycota</taxon>
        <taxon>Agaricomycotina</taxon>
        <taxon>Agaricomycetes</taxon>
        <taxon>Polyporales</taxon>
        <taxon>Cerrenaceae</taxon>
        <taxon>Somion</taxon>
    </lineage>
</organism>
<feature type="region of interest" description="Disordered" evidence="6">
    <location>
        <begin position="60"/>
        <end position="82"/>
    </location>
</feature>
<evidence type="ECO:0000256" key="6">
    <source>
        <dbReference type="SAM" id="MobiDB-lite"/>
    </source>
</evidence>
<accession>A0ABP1E1T2</accession>
<evidence type="ECO:0000256" key="1">
    <source>
        <dbReference type="ARBA" id="ARBA00011079"/>
    </source>
</evidence>
<keyword evidence="2" id="KW-0645">Protease</keyword>
<proteinExistence type="inferred from homology"/>
<keyword evidence="3 7" id="KW-0732">Signal</keyword>
<dbReference type="InterPro" id="IPR029058">
    <property type="entry name" value="AB_hydrolase_fold"/>
</dbReference>
<protein>
    <recommendedName>
        <fullName evidence="10">Peptidase S28</fullName>
    </recommendedName>
</protein>
<comment type="similarity">
    <text evidence="1">Belongs to the peptidase S28 family.</text>
</comment>
<dbReference type="Pfam" id="PF05577">
    <property type="entry name" value="Peptidase_S28"/>
    <property type="match status" value="1"/>
</dbReference>
<keyword evidence="9" id="KW-1185">Reference proteome</keyword>
<dbReference type="PANTHER" id="PTHR11010:SF117">
    <property type="entry name" value="SERINE PROTEASE 16"/>
    <property type="match status" value="1"/>
</dbReference>
<feature type="signal peptide" evidence="7">
    <location>
        <begin position="1"/>
        <end position="29"/>
    </location>
</feature>
<dbReference type="EMBL" id="OZ037950">
    <property type="protein sequence ID" value="CAL1713218.1"/>
    <property type="molecule type" value="Genomic_DNA"/>
</dbReference>
<evidence type="ECO:0000256" key="2">
    <source>
        <dbReference type="ARBA" id="ARBA00022670"/>
    </source>
</evidence>
<gene>
    <name evidence="8" type="ORF">GFSPODELE1_LOCUS9199</name>
</gene>
<keyword evidence="5" id="KW-0325">Glycoprotein</keyword>
<evidence type="ECO:0000313" key="9">
    <source>
        <dbReference type="Proteomes" id="UP001497453"/>
    </source>
</evidence>
<dbReference type="InterPro" id="IPR008758">
    <property type="entry name" value="Peptidase_S28"/>
</dbReference>
<evidence type="ECO:0008006" key="10">
    <source>
        <dbReference type="Google" id="ProtNLM"/>
    </source>
</evidence>